<reference evidence="7" key="1">
    <citation type="submission" date="2015-08" db="EMBL/GenBank/DDBJ databases">
        <title>Complete DNA Sequence of Pseudomonas syringae pv. actinidiae, the Causal Agent of Kiwifruit Canker Disease.</title>
        <authorList>
            <person name="Rikkerink E.H.A."/>
            <person name="Fineran P.C."/>
        </authorList>
    </citation>
    <scope>NUCLEOTIDE SEQUENCE</scope>
    <source>
        <strain evidence="7">DSM 13666</strain>
    </source>
</reference>
<evidence type="ECO:0000256" key="6">
    <source>
        <dbReference type="PIRSR" id="PIRSR602401-1"/>
    </source>
</evidence>
<name>A0A0M0KKB5_ALKHA</name>
<dbReference type="EMBL" id="LILD01000001">
    <property type="protein sequence ID" value="KOO39264.1"/>
    <property type="molecule type" value="Genomic_DNA"/>
</dbReference>
<dbReference type="CDD" id="cd11067">
    <property type="entry name" value="CYP152"/>
    <property type="match status" value="1"/>
</dbReference>
<comment type="cofactor">
    <cofactor evidence="6">
        <name>heme</name>
        <dbReference type="ChEBI" id="CHEBI:30413"/>
    </cofactor>
</comment>
<dbReference type="PANTHER" id="PTHR24302:SF15">
    <property type="entry name" value="FATTY-ACID PEROXYGENASE"/>
    <property type="match status" value="1"/>
</dbReference>
<evidence type="ECO:0000313" key="7">
    <source>
        <dbReference type="EMBL" id="KOO39264.1"/>
    </source>
</evidence>
<evidence type="ECO:0000256" key="2">
    <source>
        <dbReference type="ARBA" id="ARBA00022617"/>
    </source>
</evidence>
<dbReference type="SUPFAM" id="SSF48264">
    <property type="entry name" value="Cytochrome P450"/>
    <property type="match status" value="1"/>
</dbReference>
<dbReference type="PATRIC" id="fig|136160.3.peg.2548"/>
<dbReference type="PRINTS" id="PR00463">
    <property type="entry name" value="EP450I"/>
</dbReference>
<keyword evidence="5 6" id="KW-0408">Iron</keyword>
<keyword evidence="2 6" id="KW-0349">Heme</keyword>
<organism evidence="7">
    <name type="scientific">Halalkalibacterium halodurans</name>
    <name type="common">Bacillus halodurans</name>
    <dbReference type="NCBI Taxonomy" id="86665"/>
    <lineage>
        <taxon>Bacteria</taxon>
        <taxon>Bacillati</taxon>
        <taxon>Bacillota</taxon>
        <taxon>Bacilli</taxon>
        <taxon>Bacillales</taxon>
        <taxon>Bacillaceae</taxon>
        <taxon>Halalkalibacterium (ex Joshi et al. 2022)</taxon>
    </lineage>
</organism>
<dbReference type="GO" id="GO:0005506">
    <property type="term" value="F:iron ion binding"/>
    <property type="evidence" value="ECO:0007669"/>
    <property type="project" value="InterPro"/>
</dbReference>
<comment type="similarity">
    <text evidence="1">Belongs to the cytochrome P450 family.</text>
</comment>
<dbReference type="GO" id="GO:0020037">
    <property type="term" value="F:heme binding"/>
    <property type="evidence" value="ECO:0007669"/>
    <property type="project" value="InterPro"/>
</dbReference>
<keyword evidence="3 6" id="KW-0479">Metal-binding</keyword>
<dbReference type="InterPro" id="IPR002401">
    <property type="entry name" value="Cyt_P450_E_grp-I"/>
</dbReference>
<proteinExistence type="inferred from homology"/>
<dbReference type="Gene3D" id="1.10.630.10">
    <property type="entry name" value="Cytochrome P450"/>
    <property type="match status" value="1"/>
</dbReference>
<evidence type="ECO:0000256" key="5">
    <source>
        <dbReference type="ARBA" id="ARBA00023004"/>
    </source>
</evidence>
<keyword evidence="4" id="KW-0560">Oxidoreductase</keyword>
<dbReference type="RefSeq" id="WP_053431311.1">
    <property type="nucleotide sequence ID" value="NZ_CP040441.1"/>
</dbReference>
<dbReference type="InterPro" id="IPR050705">
    <property type="entry name" value="Cytochrome_P450_3A"/>
</dbReference>
<feature type="binding site" description="axial binding residue" evidence="6">
    <location>
        <position position="365"/>
    </location>
    <ligand>
        <name>heme</name>
        <dbReference type="ChEBI" id="CHEBI:30413"/>
    </ligand>
    <ligandPart>
        <name>Fe</name>
        <dbReference type="ChEBI" id="CHEBI:18248"/>
    </ligandPart>
</feature>
<evidence type="ECO:0000256" key="1">
    <source>
        <dbReference type="ARBA" id="ARBA00010617"/>
    </source>
</evidence>
<dbReference type="GO" id="GO:0016705">
    <property type="term" value="F:oxidoreductase activity, acting on paired donors, with incorporation or reduction of molecular oxygen"/>
    <property type="evidence" value="ECO:0007669"/>
    <property type="project" value="InterPro"/>
</dbReference>
<sequence>MKSNDPIPKDSPLDHTMNLMREGYEFLSHRMERFQTDLFETRVMGQKVLCIRGAEAVKLFYDPERFKRHRATPKRIQKSLFGENAIQTMDDKAHLHRKQLFLSMMKPEDERELARLTHETWRRVAEGWKKSRPIVLFDEAKRVLCQVACEWAGVPLKSIEINRRAEDFHAMVDAFGAVGPRHWRGRKGRRRTERWIQSIIYQVRTGSLQAREGSPLYKVSYHRELNGKLLDERMAAIELINVLRPIVAIATFISFAAIALQEHPEWQERLKYGSNEEFHMFVQEVRRYYPFAPLIGAKVRKSFTWKGVRFKKGRLVFLDMYGTNHDQKLWDEPDAFRPERFQERKDSLYDFIPQGGGDPMKGHRCPGEGITVEVMKATMDFLVNDIDYDVPDQDISYSLSRMPTRPESGYIMANIERKYEHA</sequence>
<dbReference type="GO" id="GO:0004497">
    <property type="term" value="F:monooxygenase activity"/>
    <property type="evidence" value="ECO:0007669"/>
    <property type="project" value="InterPro"/>
</dbReference>
<evidence type="ECO:0000256" key="4">
    <source>
        <dbReference type="ARBA" id="ARBA00023002"/>
    </source>
</evidence>
<comment type="caution">
    <text evidence="7">The sequence shown here is derived from an EMBL/GenBank/DDBJ whole genome shotgun (WGS) entry which is preliminary data.</text>
</comment>
<dbReference type="AlphaFoldDB" id="A0A0M0KKB5"/>
<evidence type="ECO:0000256" key="3">
    <source>
        <dbReference type="ARBA" id="ARBA00022723"/>
    </source>
</evidence>
<dbReference type="GeneID" id="87597369"/>
<protein>
    <submittedName>
        <fullName evidence="7">Cytochrome</fullName>
    </submittedName>
</protein>
<gene>
    <name evidence="7" type="ORF">AMD02_10745</name>
</gene>
<accession>A0A0M0KKB5</accession>
<dbReference type="Pfam" id="PF00067">
    <property type="entry name" value="p450"/>
    <property type="match status" value="1"/>
</dbReference>
<dbReference type="PANTHER" id="PTHR24302">
    <property type="entry name" value="CYTOCHROME P450 FAMILY 3"/>
    <property type="match status" value="1"/>
</dbReference>
<dbReference type="InterPro" id="IPR001128">
    <property type="entry name" value="Cyt_P450"/>
</dbReference>
<dbReference type="InterPro" id="IPR036396">
    <property type="entry name" value="Cyt_P450_sf"/>
</dbReference>